<evidence type="ECO:0000313" key="1">
    <source>
        <dbReference type="EMBL" id="SCY26313.1"/>
    </source>
</evidence>
<dbReference type="EMBL" id="FMVN01000005">
    <property type="protein sequence ID" value="SCY26313.1"/>
    <property type="molecule type" value="Genomic_DNA"/>
</dbReference>
<gene>
    <name evidence="1" type="ORF">SAMN02982997_01256</name>
</gene>
<sequence length="70" mass="8153">MAGIFTSNLLAQLQLSLVKDYQQFLSEHKTYEEICSLLRSKLDCIIIKIVHCIVLNLPRNLKPTRYLTLF</sequence>
<evidence type="ECO:0000313" key="2">
    <source>
        <dbReference type="Proteomes" id="UP000182998"/>
    </source>
</evidence>
<reference evidence="1 2" key="1">
    <citation type="submission" date="2016-10" db="EMBL/GenBank/DDBJ databases">
        <authorList>
            <person name="Varghese N."/>
            <person name="Submissions S."/>
        </authorList>
    </citation>
    <scope>NUCLEOTIDE SEQUENCE [LARGE SCALE GENOMIC DNA]</scope>
    <source>
        <strain evidence="1 2">ATCC 33218</strain>
    </source>
</reference>
<protein>
    <submittedName>
        <fullName evidence="1">Uncharacterized protein</fullName>
    </submittedName>
</protein>
<organism evidence="1 2">
    <name type="scientific">Legionella micdadei</name>
    <name type="common">Tatlockia micdadei</name>
    <dbReference type="NCBI Taxonomy" id="451"/>
    <lineage>
        <taxon>Bacteria</taxon>
        <taxon>Pseudomonadati</taxon>
        <taxon>Pseudomonadota</taxon>
        <taxon>Gammaproteobacteria</taxon>
        <taxon>Legionellales</taxon>
        <taxon>Legionellaceae</taxon>
        <taxon>Legionella</taxon>
    </lineage>
</organism>
<dbReference type="Proteomes" id="UP000182998">
    <property type="component" value="Unassembled WGS sequence"/>
</dbReference>
<keyword evidence="2" id="KW-1185">Reference proteome</keyword>
<comment type="caution">
    <text evidence="1">The sequence shown here is derived from an EMBL/GenBank/DDBJ whole genome shotgun (WGS) entry which is preliminary data.</text>
</comment>
<name>A0A1G5EH38_LEGMI</name>
<accession>A0A1G5EH38</accession>
<proteinExistence type="predicted"/>